<accession>A0A6C0B714</accession>
<protein>
    <submittedName>
        <fullName evidence="1">Uncharacterized protein</fullName>
    </submittedName>
</protein>
<evidence type="ECO:0000313" key="1">
    <source>
        <dbReference type="EMBL" id="QHS87876.1"/>
    </source>
</evidence>
<dbReference type="AlphaFoldDB" id="A0A6C0B714"/>
<sequence>MHYRELPDEKYIYYECLTNKDGFVFIVNENHIDQTFFTTSKIIRVSKSIPQCFHGLILRYYYSPI</sequence>
<name>A0A6C0B714_9ZZZZ</name>
<reference evidence="1" key="1">
    <citation type="journal article" date="2020" name="Nature">
        <title>Giant virus diversity and host interactions through global metagenomics.</title>
        <authorList>
            <person name="Schulz F."/>
            <person name="Roux S."/>
            <person name="Paez-Espino D."/>
            <person name="Jungbluth S."/>
            <person name="Walsh D.A."/>
            <person name="Denef V.J."/>
            <person name="McMahon K.D."/>
            <person name="Konstantinidis K.T."/>
            <person name="Eloe-Fadrosh E.A."/>
            <person name="Kyrpides N.C."/>
            <person name="Woyke T."/>
        </authorList>
    </citation>
    <scope>NUCLEOTIDE SEQUENCE</scope>
    <source>
        <strain evidence="1">GVMAG-M-3300010158-13</strain>
    </source>
</reference>
<dbReference type="EMBL" id="MN739089">
    <property type="protein sequence ID" value="QHS87876.1"/>
    <property type="molecule type" value="Genomic_DNA"/>
</dbReference>
<proteinExistence type="predicted"/>
<organism evidence="1">
    <name type="scientific">viral metagenome</name>
    <dbReference type="NCBI Taxonomy" id="1070528"/>
    <lineage>
        <taxon>unclassified sequences</taxon>
        <taxon>metagenomes</taxon>
        <taxon>organismal metagenomes</taxon>
    </lineage>
</organism>